<dbReference type="PANTHER" id="PTHR33751:SF9">
    <property type="entry name" value="CYTOCHROME C4"/>
    <property type="match status" value="1"/>
</dbReference>
<evidence type="ECO:0000256" key="3">
    <source>
        <dbReference type="ARBA" id="ARBA00022617"/>
    </source>
</evidence>
<dbReference type="InterPro" id="IPR050597">
    <property type="entry name" value="Cytochrome_c_Oxidase_Subunit"/>
</dbReference>
<dbReference type="InterPro" id="IPR009056">
    <property type="entry name" value="Cyt_c-like_dom"/>
</dbReference>
<feature type="binding site" description="axial binding residue" evidence="9">
    <location>
        <position position="73"/>
    </location>
    <ligand>
        <name>heme c</name>
        <dbReference type="ChEBI" id="CHEBI:61717"/>
        <label>1</label>
    </ligand>
    <ligandPart>
        <name>Fe</name>
        <dbReference type="ChEBI" id="CHEBI:18248"/>
    </ligandPart>
</feature>
<dbReference type="Gene3D" id="1.10.760.10">
    <property type="entry name" value="Cytochrome c-like domain"/>
    <property type="match status" value="2"/>
</dbReference>
<feature type="chain" id="PRO_5006615427" evidence="10">
    <location>
        <begin position="21"/>
        <end position="191"/>
    </location>
</feature>
<dbReference type="InterPro" id="IPR036909">
    <property type="entry name" value="Cyt_c-like_dom_sf"/>
</dbReference>
<gene>
    <name evidence="12" type="primary">cc4_1</name>
    <name evidence="12" type="ORF">GJW-30_1_00284</name>
</gene>
<dbReference type="RefSeq" id="WP_245408617.1">
    <property type="nucleotide sequence ID" value="NZ_AP014946.1"/>
</dbReference>
<keyword evidence="5" id="KW-0574">Periplasm</keyword>
<dbReference type="Pfam" id="PF00034">
    <property type="entry name" value="Cytochrom_C"/>
    <property type="match status" value="2"/>
</dbReference>
<feature type="binding site" description="covalent" evidence="8">
    <location>
        <position position="122"/>
    </location>
    <ligand>
        <name>heme c</name>
        <dbReference type="ChEBI" id="CHEBI:61717"/>
        <label>2</label>
    </ligand>
</feature>
<keyword evidence="7 9" id="KW-0408">Iron</keyword>
<keyword evidence="4 9" id="KW-0479">Metal-binding</keyword>
<evidence type="ECO:0000256" key="7">
    <source>
        <dbReference type="ARBA" id="ARBA00023004"/>
    </source>
</evidence>
<dbReference type="PROSITE" id="PS51007">
    <property type="entry name" value="CYTC"/>
    <property type="match status" value="1"/>
</dbReference>
<dbReference type="Proteomes" id="UP000236884">
    <property type="component" value="Chromosome"/>
</dbReference>
<dbReference type="KEGG" id="vgo:GJW-30_1_00284"/>
<feature type="binding site" description="axial binding residue" evidence="9">
    <location>
        <position position="166"/>
    </location>
    <ligand>
        <name>heme c</name>
        <dbReference type="ChEBI" id="CHEBI:61717"/>
        <label>2</label>
    </ligand>
    <ligandPart>
        <name>Fe</name>
        <dbReference type="ChEBI" id="CHEBI:18248"/>
    </ligandPart>
</feature>
<dbReference type="InterPro" id="IPR024167">
    <property type="entry name" value="Cytochrome_c4-like"/>
</dbReference>
<feature type="binding site" description="covalent" evidence="8">
    <location>
        <position position="125"/>
    </location>
    <ligand>
        <name>heme c</name>
        <dbReference type="ChEBI" id="CHEBI:61717"/>
        <label>2</label>
    </ligand>
</feature>
<feature type="binding site" description="covalent" evidence="8">
    <location>
        <position position="33"/>
    </location>
    <ligand>
        <name>heme c</name>
        <dbReference type="ChEBI" id="CHEBI:61717"/>
        <label>1</label>
    </ligand>
</feature>
<evidence type="ECO:0000313" key="13">
    <source>
        <dbReference type="Proteomes" id="UP000236884"/>
    </source>
</evidence>
<evidence type="ECO:0000256" key="9">
    <source>
        <dbReference type="PIRSR" id="PIRSR000005-2"/>
    </source>
</evidence>
<organism evidence="12 13">
    <name type="scientific">Variibacter gotjawalensis</name>
    <dbReference type="NCBI Taxonomy" id="1333996"/>
    <lineage>
        <taxon>Bacteria</taxon>
        <taxon>Pseudomonadati</taxon>
        <taxon>Pseudomonadota</taxon>
        <taxon>Alphaproteobacteria</taxon>
        <taxon>Hyphomicrobiales</taxon>
        <taxon>Nitrobacteraceae</taxon>
        <taxon>Variibacter</taxon>
    </lineage>
</organism>
<evidence type="ECO:0000256" key="5">
    <source>
        <dbReference type="ARBA" id="ARBA00022764"/>
    </source>
</evidence>
<comment type="PTM">
    <text evidence="8">Binds 2 heme c groups covalently per subunit.</text>
</comment>
<evidence type="ECO:0000256" key="2">
    <source>
        <dbReference type="ARBA" id="ARBA00022448"/>
    </source>
</evidence>
<keyword evidence="3 8" id="KW-0349">Heme</keyword>
<evidence type="ECO:0000256" key="1">
    <source>
        <dbReference type="ARBA" id="ARBA00004418"/>
    </source>
</evidence>
<evidence type="ECO:0000259" key="11">
    <source>
        <dbReference type="PROSITE" id="PS51007"/>
    </source>
</evidence>
<dbReference type="AlphaFoldDB" id="A0A0S3PPT4"/>
<protein>
    <submittedName>
        <fullName evidence="12">Cytochrome c4</fullName>
    </submittedName>
</protein>
<proteinExistence type="predicted"/>
<name>A0A0S3PPT4_9BRAD</name>
<evidence type="ECO:0000256" key="4">
    <source>
        <dbReference type="ARBA" id="ARBA00022723"/>
    </source>
</evidence>
<keyword evidence="10" id="KW-0732">Signal</keyword>
<evidence type="ECO:0000256" key="6">
    <source>
        <dbReference type="ARBA" id="ARBA00022982"/>
    </source>
</evidence>
<dbReference type="EMBL" id="AP014946">
    <property type="protein sequence ID" value="BAT57774.1"/>
    <property type="molecule type" value="Genomic_DNA"/>
</dbReference>
<reference evidence="12 13" key="1">
    <citation type="submission" date="2015-08" db="EMBL/GenBank/DDBJ databases">
        <title>Investigation of the bacterial diversity of lava forest soil.</title>
        <authorList>
            <person name="Lee J.S."/>
        </authorList>
    </citation>
    <scope>NUCLEOTIDE SEQUENCE [LARGE SCALE GENOMIC DNA]</scope>
    <source>
        <strain evidence="12 13">GJW-30</strain>
    </source>
</reference>
<sequence>MRRLIATALACFAMATLATAQTFEERTQLCLGCHGEKGQSETAEVPSLGGLTSAYALIQLYMFREKLRTAEPMNDMMQGVSDGELQKLADLIAKMPPPKASAEPIDPERAARAQGLIAAHRCAFCHNTGFPGTDSVPRLGGQREDYLVKTLTEYRSGKRNEYQPVMAEIIRKLSDQDIADLAHVIARTGAK</sequence>
<dbReference type="SUPFAM" id="SSF46626">
    <property type="entry name" value="Cytochrome c"/>
    <property type="match status" value="2"/>
</dbReference>
<dbReference type="GO" id="GO:0042597">
    <property type="term" value="C:periplasmic space"/>
    <property type="evidence" value="ECO:0007669"/>
    <property type="project" value="UniProtKB-SubCell"/>
</dbReference>
<evidence type="ECO:0000256" key="10">
    <source>
        <dbReference type="SAM" id="SignalP"/>
    </source>
</evidence>
<comment type="subcellular location">
    <subcellularLocation>
        <location evidence="1">Periplasm</location>
    </subcellularLocation>
</comment>
<keyword evidence="6" id="KW-0249">Electron transport</keyword>
<dbReference type="GO" id="GO:0009055">
    <property type="term" value="F:electron transfer activity"/>
    <property type="evidence" value="ECO:0007669"/>
    <property type="project" value="InterPro"/>
</dbReference>
<keyword evidence="2" id="KW-0813">Transport</keyword>
<feature type="domain" description="Cytochrome c" evidence="11">
    <location>
        <begin position="14"/>
        <end position="189"/>
    </location>
</feature>
<feature type="signal peptide" evidence="10">
    <location>
        <begin position="1"/>
        <end position="20"/>
    </location>
</feature>
<dbReference type="PIRSF" id="PIRSF000005">
    <property type="entry name" value="Cytochrome_c4"/>
    <property type="match status" value="1"/>
</dbReference>
<feature type="binding site" description="axial binding residue" evidence="9">
    <location>
        <position position="34"/>
    </location>
    <ligand>
        <name>heme c</name>
        <dbReference type="ChEBI" id="CHEBI:61717"/>
        <label>1</label>
    </ligand>
    <ligandPart>
        <name>Fe</name>
        <dbReference type="ChEBI" id="CHEBI:18248"/>
    </ligandPart>
</feature>
<keyword evidence="13" id="KW-1185">Reference proteome</keyword>
<dbReference type="GO" id="GO:0020037">
    <property type="term" value="F:heme binding"/>
    <property type="evidence" value="ECO:0007669"/>
    <property type="project" value="InterPro"/>
</dbReference>
<dbReference type="PANTHER" id="PTHR33751">
    <property type="entry name" value="CBB3-TYPE CYTOCHROME C OXIDASE SUBUNIT FIXP"/>
    <property type="match status" value="1"/>
</dbReference>
<evidence type="ECO:0000256" key="8">
    <source>
        <dbReference type="PIRSR" id="PIRSR000005-1"/>
    </source>
</evidence>
<accession>A0A0S3PPT4</accession>
<evidence type="ECO:0000313" key="12">
    <source>
        <dbReference type="EMBL" id="BAT57774.1"/>
    </source>
</evidence>
<dbReference type="GO" id="GO:0005506">
    <property type="term" value="F:iron ion binding"/>
    <property type="evidence" value="ECO:0007669"/>
    <property type="project" value="InterPro"/>
</dbReference>
<feature type="binding site" description="covalent" evidence="8">
    <location>
        <position position="30"/>
    </location>
    <ligand>
        <name>heme c</name>
        <dbReference type="ChEBI" id="CHEBI:61717"/>
        <label>1</label>
    </ligand>
</feature>
<feature type="binding site" description="axial binding residue" evidence="9">
    <location>
        <position position="126"/>
    </location>
    <ligand>
        <name>heme c</name>
        <dbReference type="ChEBI" id="CHEBI:61717"/>
        <label>2</label>
    </ligand>
    <ligandPart>
        <name>Fe</name>
        <dbReference type="ChEBI" id="CHEBI:18248"/>
    </ligandPart>
</feature>